<dbReference type="CDD" id="cd14364">
    <property type="entry name" value="CUE_ASCC2"/>
    <property type="match status" value="1"/>
</dbReference>
<dbReference type="AlphaFoldDB" id="A0A368GWW4"/>
<dbReference type="PROSITE" id="PS51140">
    <property type="entry name" value="CUE"/>
    <property type="match status" value="1"/>
</dbReference>
<dbReference type="OrthoDB" id="5824609at2759"/>
<dbReference type="InterPro" id="IPR041800">
    <property type="entry name" value="ASCC2_CUE"/>
</dbReference>
<evidence type="ECO:0000256" key="1">
    <source>
        <dbReference type="SAM" id="MobiDB-lite"/>
    </source>
</evidence>
<sequence length="721" mass="80160">MNLADSLADPAKCQVIERLAYNSSPEVLDAWQNAANTLAFTYERILQLSSPSFWSSVIYNKTIMQSFDAVLEAIPRRFEIDEYRLVFGWDPSVAMAASRLYNSALAIFLRVAVYNKKIDSSMPQKLYLEAVRDRGVMPARRLASALSFFAGHGQLMVEIARRRGLIDPSFSNDSAKICFELSETISSMEKDATRLMQEFYAREGVVKLRVAKLVDDWFCTVMALCRDSNAIVDILSQAGLLKDASRYASGIPALVQCVDRLFTTEFIMDVAMTLSDYPLRRLLRLHTQVLQSGIDFYHTVLVRMSTDQKAATILSVLELERFIFLLNEKQNLLELVEGCQKEQQDYIKRALESACESQRAETVRELEKCGLLTGLGDVNRLSDSARQALEEISQIFPHLSVQYIHLCLRHFGYDASKVIDALLARDESLPLALRRVEAANLMPRSTAPPTLPAFSFQNDELVLSALPRPQRAATLSSNSLAQGVKEPEGKNVFKGLISLAPVVPAQPNATIKPETAEKPISEVMKKLKDALEALKLRAAGVEDTFEPQFGVNGERLVPMPTAKKYAGIKKFKVSEADKVAIRPSYEKYRYETPDDDNVYDDEYDDGYEQREFKVEPLNAQSSSEESGTEESEGSDTVSSKAPQSKSTRGRGASARGAGPSPARGGSSGNNVKGGTEEQTSASSGNVTSRSNYTGGRQRQMKERHKNAYKQRGADRKMRGAY</sequence>
<dbReference type="STRING" id="29170.A0A368GWW4"/>
<evidence type="ECO:0000313" key="3">
    <source>
        <dbReference type="EMBL" id="RCN47829.1"/>
    </source>
</evidence>
<accession>A0A368GWW4</accession>
<dbReference type="EMBL" id="JOJR01000056">
    <property type="protein sequence ID" value="RCN47829.1"/>
    <property type="molecule type" value="Genomic_DNA"/>
</dbReference>
<gene>
    <name evidence="3" type="ORF">ANCCAN_06166</name>
</gene>
<evidence type="ECO:0000313" key="4">
    <source>
        <dbReference type="Proteomes" id="UP000252519"/>
    </source>
</evidence>
<dbReference type="Gene3D" id="1.10.8.10">
    <property type="entry name" value="DNA helicase RuvA subunit, C-terminal domain"/>
    <property type="match status" value="1"/>
</dbReference>
<keyword evidence="4" id="KW-1185">Reference proteome</keyword>
<feature type="region of interest" description="Disordered" evidence="1">
    <location>
        <begin position="614"/>
        <end position="721"/>
    </location>
</feature>
<evidence type="ECO:0000259" key="2">
    <source>
        <dbReference type="PROSITE" id="PS51140"/>
    </source>
</evidence>
<organism evidence="3 4">
    <name type="scientific">Ancylostoma caninum</name>
    <name type="common">Dog hookworm</name>
    <dbReference type="NCBI Taxonomy" id="29170"/>
    <lineage>
        <taxon>Eukaryota</taxon>
        <taxon>Metazoa</taxon>
        <taxon>Ecdysozoa</taxon>
        <taxon>Nematoda</taxon>
        <taxon>Chromadorea</taxon>
        <taxon>Rhabditida</taxon>
        <taxon>Rhabditina</taxon>
        <taxon>Rhabditomorpha</taxon>
        <taxon>Strongyloidea</taxon>
        <taxon>Ancylostomatidae</taxon>
        <taxon>Ancylostomatinae</taxon>
        <taxon>Ancylostoma</taxon>
    </lineage>
</organism>
<protein>
    <recommendedName>
        <fullName evidence="2">CUE domain-containing protein</fullName>
    </recommendedName>
</protein>
<name>A0A368GWW4_ANCCA</name>
<reference evidence="3 4" key="1">
    <citation type="submission" date="2014-10" db="EMBL/GenBank/DDBJ databases">
        <title>Draft genome of the hookworm Ancylostoma caninum.</title>
        <authorList>
            <person name="Mitreva M."/>
        </authorList>
    </citation>
    <scope>NUCLEOTIDE SEQUENCE [LARGE SCALE GENOMIC DNA]</scope>
    <source>
        <strain evidence="3 4">Baltimore</strain>
    </source>
</reference>
<dbReference type="Proteomes" id="UP000252519">
    <property type="component" value="Unassembled WGS sequence"/>
</dbReference>
<dbReference type="InterPro" id="IPR003892">
    <property type="entry name" value="CUE"/>
</dbReference>
<proteinExistence type="predicted"/>
<feature type="compositionally biased region" description="Basic and acidic residues" evidence="1">
    <location>
        <begin position="711"/>
        <end position="721"/>
    </location>
</feature>
<feature type="compositionally biased region" description="Low complexity" evidence="1">
    <location>
        <begin position="649"/>
        <end position="664"/>
    </location>
</feature>
<dbReference type="Pfam" id="PF02845">
    <property type="entry name" value="CUE"/>
    <property type="match status" value="1"/>
</dbReference>
<feature type="domain" description="CUE" evidence="2">
    <location>
        <begin position="384"/>
        <end position="427"/>
    </location>
</feature>
<dbReference type="InterPro" id="IPR009060">
    <property type="entry name" value="UBA-like_sf"/>
</dbReference>
<feature type="compositionally biased region" description="Polar residues" evidence="1">
    <location>
        <begin position="669"/>
        <end position="696"/>
    </location>
</feature>
<dbReference type="GO" id="GO:0043130">
    <property type="term" value="F:ubiquitin binding"/>
    <property type="evidence" value="ECO:0007669"/>
    <property type="project" value="InterPro"/>
</dbReference>
<dbReference type="SUPFAM" id="SSF46934">
    <property type="entry name" value="UBA-like"/>
    <property type="match status" value="1"/>
</dbReference>
<comment type="caution">
    <text evidence="3">The sequence shown here is derived from an EMBL/GenBank/DDBJ whole genome shotgun (WGS) entry which is preliminary data.</text>
</comment>